<dbReference type="AlphaFoldDB" id="A0AA88XH79"/>
<dbReference type="PROSITE" id="PS51462">
    <property type="entry name" value="NUDIX"/>
    <property type="match status" value="1"/>
</dbReference>
<organism evidence="8 9">
    <name type="scientific">Pinctada imbricata</name>
    <name type="common">Atlantic pearl-oyster</name>
    <name type="synonym">Pinctada martensii</name>
    <dbReference type="NCBI Taxonomy" id="66713"/>
    <lineage>
        <taxon>Eukaryota</taxon>
        <taxon>Metazoa</taxon>
        <taxon>Spiralia</taxon>
        <taxon>Lophotrochozoa</taxon>
        <taxon>Mollusca</taxon>
        <taxon>Bivalvia</taxon>
        <taxon>Autobranchia</taxon>
        <taxon>Pteriomorphia</taxon>
        <taxon>Pterioida</taxon>
        <taxon>Pterioidea</taxon>
        <taxon>Pteriidae</taxon>
        <taxon>Pinctada</taxon>
    </lineage>
</organism>
<keyword evidence="5" id="KW-0460">Magnesium</keyword>
<evidence type="ECO:0000256" key="6">
    <source>
        <dbReference type="ARBA" id="ARBA00023211"/>
    </source>
</evidence>
<protein>
    <recommendedName>
        <fullName evidence="7">Nudix hydrolase domain-containing protein</fullName>
    </recommendedName>
</protein>
<dbReference type="GO" id="GO:0046872">
    <property type="term" value="F:metal ion binding"/>
    <property type="evidence" value="ECO:0007669"/>
    <property type="project" value="UniProtKB-KW"/>
</dbReference>
<comment type="caution">
    <text evidence="8">The sequence shown here is derived from an EMBL/GenBank/DDBJ whole genome shotgun (WGS) entry which is preliminary data.</text>
</comment>
<dbReference type="PANTHER" id="PTHR12992">
    <property type="entry name" value="NUDIX HYDROLASE"/>
    <property type="match status" value="1"/>
</dbReference>
<proteinExistence type="predicted"/>
<dbReference type="InterPro" id="IPR000086">
    <property type="entry name" value="NUDIX_hydrolase_dom"/>
</dbReference>
<evidence type="ECO:0000313" key="8">
    <source>
        <dbReference type="EMBL" id="KAK3085307.1"/>
    </source>
</evidence>
<dbReference type="Proteomes" id="UP001186944">
    <property type="component" value="Unassembled WGS sequence"/>
</dbReference>
<dbReference type="SUPFAM" id="SSF55811">
    <property type="entry name" value="Nudix"/>
    <property type="match status" value="1"/>
</dbReference>
<evidence type="ECO:0000259" key="7">
    <source>
        <dbReference type="PROSITE" id="PS51462"/>
    </source>
</evidence>
<dbReference type="InterPro" id="IPR045121">
    <property type="entry name" value="CoAse"/>
</dbReference>
<dbReference type="Pfam" id="PF00293">
    <property type="entry name" value="NUDIX"/>
    <property type="match status" value="1"/>
</dbReference>
<keyword evidence="9" id="KW-1185">Reference proteome</keyword>
<keyword evidence="6" id="KW-0464">Manganese</keyword>
<keyword evidence="4" id="KW-0378">Hydrolase</keyword>
<sequence length="145" mass="15950">MARTVDGLRRLFQRCDTRINGYTKVKPLGYTPASVLVPLFYRDDAWHVLLTVRSKHLSSHAGLVAFPGGNADDSDIDEIATALREAEEEIGLPPEVVEIVAVLPQSPVRPSKIVTTVVGVIPTDFKPEINETEVHKVLHSPSPDF</sequence>
<evidence type="ECO:0000256" key="3">
    <source>
        <dbReference type="ARBA" id="ARBA00022723"/>
    </source>
</evidence>
<dbReference type="EMBL" id="VSWD01000012">
    <property type="protein sequence ID" value="KAK3085307.1"/>
    <property type="molecule type" value="Genomic_DNA"/>
</dbReference>
<evidence type="ECO:0000256" key="5">
    <source>
        <dbReference type="ARBA" id="ARBA00022842"/>
    </source>
</evidence>
<evidence type="ECO:0000256" key="1">
    <source>
        <dbReference type="ARBA" id="ARBA00001936"/>
    </source>
</evidence>
<feature type="domain" description="Nudix hydrolase" evidence="7">
    <location>
        <begin position="30"/>
        <end position="145"/>
    </location>
</feature>
<dbReference type="PANTHER" id="PTHR12992:SF24">
    <property type="entry name" value="PEROXISOMAL COENZYME A DIPHOSPHATASE NUDT7"/>
    <property type="match status" value="1"/>
</dbReference>
<dbReference type="CDD" id="cd03426">
    <property type="entry name" value="NUDIX_CoAse_Nudt7"/>
    <property type="match status" value="1"/>
</dbReference>
<accession>A0AA88XH79</accession>
<comment type="cofactor">
    <cofactor evidence="1">
        <name>Mn(2+)</name>
        <dbReference type="ChEBI" id="CHEBI:29035"/>
    </cofactor>
</comment>
<dbReference type="Gene3D" id="3.90.79.10">
    <property type="entry name" value="Nucleoside Triphosphate Pyrophosphohydrolase"/>
    <property type="match status" value="1"/>
</dbReference>
<reference evidence="8" key="1">
    <citation type="submission" date="2019-08" db="EMBL/GenBank/DDBJ databases">
        <title>The improved chromosome-level genome for the pearl oyster Pinctada fucata martensii using PacBio sequencing and Hi-C.</title>
        <authorList>
            <person name="Zheng Z."/>
        </authorList>
    </citation>
    <scope>NUCLEOTIDE SEQUENCE</scope>
    <source>
        <strain evidence="8">ZZ-2019</strain>
        <tissue evidence="8">Adductor muscle</tissue>
    </source>
</reference>
<gene>
    <name evidence="8" type="ORF">FSP39_001317</name>
</gene>
<evidence type="ECO:0000313" key="9">
    <source>
        <dbReference type="Proteomes" id="UP001186944"/>
    </source>
</evidence>
<comment type="cofactor">
    <cofactor evidence="2">
        <name>Mg(2+)</name>
        <dbReference type="ChEBI" id="CHEBI:18420"/>
    </cofactor>
</comment>
<dbReference type="GO" id="GO:0015938">
    <property type="term" value="P:coenzyme A catabolic process"/>
    <property type="evidence" value="ECO:0007669"/>
    <property type="project" value="TreeGrafter"/>
</dbReference>
<keyword evidence="3" id="KW-0479">Metal-binding</keyword>
<evidence type="ECO:0000256" key="2">
    <source>
        <dbReference type="ARBA" id="ARBA00001946"/>
    </source>
</evidence>
<dbReference type="GO" id="GO:0010945">
    <property type="term" value="F:coenzyme A diphosphatase activity"/>
    <property type="evidence" value="ECO:0007669"/>
    <property type="project" value="InterPro"/>
</dbReference>
<dbReference type="InterPro" id="IPR015797">
    <property type="entry name" value="NUDIX_hydrolase-like_dom_sf"/>
</dbReference>
<evidence type="ECO:0000256" key="4">
    <source>
        <dbReference type="ARBA" id="ARBA00022801"/>
    </source>
</evidence>
<name>A0AA88XH79_PINIB</name>